<gene>
    <name evidence="9" type="ORF">LARSCL_LOCUS17032</name>
</gene>
<organism evidence="9 10">
    <name type="scientific">Larinioides sclopetarius</name>
    <dbReference type="NCBI Taxonomy" id="280406"/>
    <lineage>
        <taxon>Eukaryota</taxon>
        <taxon>Metazoa</taxon>
        <taxon>Ecdysozoa</taxon>
        <taxon>Arthropoda</taxon>
        <taxon>Chelicerata</taxon>
        <taxon>Arachnida</taxon>
        <taxon>Araneae</taxon>
        <taxon>Araneomorphae</taxon>
        <taxon>Entelegynae</taxon>
        <taxon>Araneoidea</taxon>
        <taxon>Araneidae</taxon>
        <taxon>Larinioides</taxon>
    </lineage>
</organism>
<evidence type="ECO:0000256" key="1">
    <source>
        <dbReference type="ARBA" id="ARBA00000032"/>
    </source>
</evidence>
<comment type="similarity">
    <text evidence="2">Belongs to the histidine acid phosphatase family.</text>
</comment>
<keyword evidence="7" id="KW-0325">Glycoprotein</keyword>
<evidence type="ECO:0000313" key="10">
    <source>
        <dbReference type="Proteomes" id="UP001497382"/>
    </source>
</evidence>
<dbReference type="SUPFAM" id="SSF53254">
    <property type="entry name" value="Phosphoglycerate mutase-like"/>
    <property type="match status" value="1"/>
</dbReference>
<sequence>MWRFFFLAGLTCLFLDHVFTVDDVKKSGKRELVYLQLLTTNGFHAPLSLYPNDENTEDDWPEGMGLLTKLGKLQQYEMGKFLRKFYHHFITSDPGEVDAFSSFEDRSTIGLVTLMASLYAPTEEWEFLPGFKWQPTVLCYMEKKDIFFSYKDRCTTLLKEKRKILSSRPFRDHMRKDKVLYAYWSENSRVNIKNQLDVALLYDIIDKELNAGLKVPRWAKLYLADMKRISDYAYTWLYNSTKGLQLKIGPLIDLLTVRMRVKTLPNHQDPKVRVSVYATHDWNLAAVLSAMRLSNGFRPPPCATISFEMYKQDEEYTVRALFFNLTNPEMGADQDPHPLLLEGCTEYCPLASFVRFFAPVIPEYKKLCGKKIKDPEDVDMEAETTLIHMYADLKAWTTPLPM</sequence>
<dbReference type="InterPro" id="IPR000560">
    <property type="entry name" value="His_Pase_clade-2"/>
</dbReference>
<evidence type="ECO:0000256" key="6">
    <source>
        <dbReference type="ARBA" id="ARBA00023157"/>
    </source>
</evidence>
<dbReference type="Proteomes" id="UP001497382">
    <property type="component" value="Unassembled WGS sequence"/>
</dbReference>
<reference evidence="9 10" key="1">
    <citation type="submission" date="2024-04" db="EMBL/GenBank/DDBJ databases">
        <authorList>
            <person name="Rising A."/>
            <person name="Reimegard J."/>
            <person name="Sonavane S."/>
            <person name="Akerstrom W."/>
            <person name="Nylinder S."/>
            <person name="Hedman E."/>
            <person name="Kallberg Y."/>
        </authorList>
    </citation>
    <scope>NUCLEOTIDE SEQUENCE [LARGE SCALE GENOMIC DNA]</scope>
</reference>
<dbReference type="AlphaFoldDB" id="A0AAV2B527"/>
<name>A0AAV2B527_9ARAC</name>
<dbReference type="PANTHER" id="PTHR11567">
    <property type="entry name" value="ACID PHOSPHATASE-RELATED"/>
    <property type="match status" value="1"/>
</dbReference>
<evidence type="ECO:0000256" key="5">
    <source>
        <dbReference type="ARBA" id="ARBA00022801"/>
    </source>
</evidence>
<dbReference type="EMBL" id="CAXIEN010000281">
    <property type="protein sequence ID" value="CAL1291340.1"/>
    <property type="molecule type" value="Genomic_DNA"/>
</dbReference>
<comment type="caution">
    <text evidence="9">The sequence shown here is derived from an EMBL/GenBank/DDBJ whole genome shotgun (WGS) entry which is preliminary data.</text>
</comment>
<protein>
    <recommendedName>
        <fullName evidence="3">acid phosphatase</fullName>
        <ecNumber evidence="3">3.1.3.2</ecNumber>
    </recommendedName>
</protein>
<feature type="signal peptide" evidence="8">
    <location>
        <begin position="1"/>
        <end position="20"/>
    </location>
</feature>
<dbReference type="GO" id="GO:0003993">
    <property type="term" value="F:acid phosphatase activity"/>
    <property type="evidence" value="ECO:0007669"/>
    <property type="project" value="UniProtKB-EC"/>
</dbReference>
<keyword evidence="5" id="KW-0378">Hydrolase</keyword>
<evidence type="ECO:0000256" key="4">
    <source>
        <dbReference type="ARBA" id="ARBA00022729"/>
    </source>
</evidence>
<keyword evidence="6" id="KW-1015">Disulfide bond</keyword>
<comment type="catalytic activity">
    <reaction evidence="1">
        <text>a phosphate monoester + H2O = an alcohol + phosphate</text>
        <dbReference type="Rhea" id="RHEA:15017"/>
        <dbReference type="ChEBI" id="CHEBI:15377"/>
        <dbReference type="ChEBI" id="CHEBI:30879"/>
        <dbReference type="ChEBI" id="CHEBI:43474"/>
        <dbReference type="ChEBI" id="CHEBI:67140"/>
        <dbReference type="EC" id="3.1.3.2"/>
    </reaction>
</comment>
<evidence type="ECO:0000313" key="9">
    <source>
        <dbReference type="EMBL" id="CAL1291340.1"/>
    </source>
</evidence>
<dbReference type="InterPro" id="IPR050645">
    <property type="entry name" value="Histidine_acid_phosphatase"/>
</dbReference>
<dbReference type="PANTHER" id="PTHR11567:SF211">
    <property type="entry name" value="PROSTATIC ACID PHOSPHATASE"/>
    <property type="match status" value="1"/>
</dbReference>
<evidence type="ECO:0000256" key="3">
    <source>
        <dbReference type="ARBA" id="ARBA00012646"/>
    </source>
</evidence>
<dbReference type="InterPro" id="IPR029033">
    <property type="entry name" value="His_PPase_superfam"/>
</dbReference>
<dbReference type="Gene3D" id="3.40.50.1240">
    <property type="entry name" value="Phosphoglycerate mutase-like"/>
    <property type="match status" value="1"/>
</dbReference>
<dbReference type="EC" id="3.1.3.2" evidence="3"/>
<proteinExistence type="inferred from homology"/>
<evidence type="ECO:0000256" key="2">
    <source>
        <dbReference type="ARBA" id="ARBA00005375"/>
    </source>
</evidence>
<evidence type="ECO:0000256" key="7">
    <source>
        <dbReference type="ARBA" id="ARBA00023180"/>
    </source>
</evidence>
<evidence type="ECO:0000256" key="8">
    <source>
        <dbReference type="SAM" id="SignalP"/>
    </source>
</evidence>
<keyword evidence="4 8" id="KW-0732">Signal</keyword>
<accession>A0AAV2B527</accession>
<keyword evidence="10" id="KW-1185">Reference proteome</keyword>
<feature type="chain" id="PRO_5043673859" description="acid phosphatase" evidence="8">
    <location>
        <begin position="21"/>
        <end position="402"/>
    </location>
</feature>
<dbReference type="Pfam" id="PF00328">
    <property type="entry name" value="His_Phos_2"/>
    <property type="match status" value="1"/>
</dbReference>